<evidence type="ECO:0000313" key="5">
    <source>
        <dbReference type="Proteomes" id="UP000014071"/>
    </source>
</evidence>
<gene>
    <name evidence="4" type="ORF">PHSY_000440</name>
</gene>
<feature type="compositionally biased region" description="Basic and acidic residues" evidence="2">
    <location>
        <begin position="415"/>
        <end position="430"/>
    </location>
</feature>
<feature type="region of interest" description="Disordered" evidence="2">
    <location>
        <begin position="373"/>
        <end position="494"/>
    </location>
</feature>
<accession>R9NWN5</accession>
<keyword evidence="1" id="KW-0479">Metal-binding</keyword>
<keyword evidence="1 4" id="KW-0812">Transmembrane</keyword>
<evidence type="ECO:0000313" key="4">
    <source>
        <dbReference type="EMBL" id="GAC92882.1"/>
    </source>
</evidence>
<feature type="compositionally biased region" description="Basic and acidic residues" evidence="2">
    <location>
        <begin position="11"/>
        <end position="28"/>
    </location>
</feature>
<dbReference type="InterPro" id="IPR040115">
    <property type="entry name" value="Lnp"/>
</dbReference>
<sequence length="494" mass="54711">MTHTRTQNTQAHDKPRSRVEELSDSQRRKDHEDFVLDNASTVSARHRRRSSTCFPLSAMGVFNALVSGSFLPWKRANRETDYETVLSRLEGEINDVQSRLTQIRLRERRASVTLTLQAFLLWAIYTFVCWFFGLLSLRRAHRYDSHAGWENTRLLGVWVPVVGSPVLIISTRRIVRWWYRRIGAAEDKHLIDLKRQKREKVDEIKRATKYDHLRMLLEKYDEASAKGVTPNVASTPTKGKAGSKSGSPSSSKTASPASTTPQRSGGAAPPAPAPTTPEAQALQAQRMALMRQQGNVIQPPRPFPVAAAPPMPKTWMDKVADAILGADPSATGPEQKYALVCARCHAHNGLALKEEFNEVQYICPHCGHFNSRRPSSAPVGSPFNSNVSGAQGGGRARVSDQGVNSAVDTTPSKPSRTERGSSRLKLRADESDADEDEDKPPVATLQEERGAEGNDSVSIDSKAEDAREERKKSLRSRKSHSNRSGEDGMDLDDD</sequence>
<dbReference type="GO" id="GO:0098826">
    <property type="term" value="C:endoplasmic reticulum tubular network membrane"/>
    <property type="evidence" value="ECO:0007669"/>
    <property type="project" value="UniProtKB-UniRule"/>
</dbReference>
<feature type="transmembrane region" description="Helical" evidence="1">
    <location>
        <begin position="114"/>
        <end position="135"/>
    </location>
</feature>
<evidence type="ECO:0000256" key="1">
    <source>
        <dbReference type="RuleBase" id="RU367073"/>
    </source>
</evidence>
<dbReference type="GO" id="GO:0071788">
    <property type="term" value="P:endoplasmic reticulum tubular network maintenance"/>
    <property type="evidence" value="ECO:0007669"/>
    <property type="project" value="UniProtKB-UniRule"/>
</dbReference>
<keyword evidence="1" id="KW-0862">Zinc</keyword>
<feature type="compositionally biased region" description="Polar residues" evidence="2">
    <location>
        <begin position="401"/>
        <end position="414"/>
    </location>
</feature>
<feature type="compositionally biased region" description="Basic and acidic residues" evidence="2">
    <location>
        <begin position="461"/>
        <end position="471"/>
    </location>
</feature>
<feature type="transmembrane region" description="Helical" evidence="1">
    <location>
        <begin position="155"/>
        <end position="175"/>
    </location>
</feature>
<feature type="domain" description="Lunapark zinc ribbon" evidence="3">
    <location>
        <begin position="315"/>
        <end position="370"/>
    </location>
</feature>
<proteinExistence type="inferred from homology"/>
<organism evidence="4 5">
    <name type="scientific">Pseudozyma hubeiensis (strain SY62)</name>
    <name type="common">Yeast</name>
    <dbReference type="NCBI Taxonomy" id="1305764"/>
    <lineage>
        <taxon>Eukaryota</taxon>
        <taxon>Fungi</taxon>
        <taxon>Dikarya</taxon>
        <taxon>Basidiomycota</taxon>
        <taxon>Ustilaginomycotina</taxon>
        <taxon>Ustilaginomycetes</taxon>
        <taxon>Ustilaginales</taxon>
        <taxon>Ustilaginaceae</taxon>
        <taxon>Pseudozyma</taxon>
    </lineage>
</organism>
<dbReference type="eggNOG" id="KOG2846">
    <property type="taxonomic scope" value="Eukaryota"/>
</dbReference>
<dbReference type="GO" id="GO:0008270">
    <property type="term" value="F:zinc ion binding"/>
    <property type="evidence" value="ECO:0007669"/>
    <property type="project" value="UniProtKB-KW"/>
</dbReference>
<dbReference type="OrthoDB" id="1725934at2759"/>
<evidence type="ECO:0000256" key="2">
    <source>
        <dbReference type="SAM" id="MobiDB-lite"/>
    </source>
</evidence>
<dbReference type="GeneID" id="24105748"/>
<keyword evidence="1" id="KW-0256">Endoplasmic reticulum</keyword>
<dbReference type="GO" id="GO:1903373">
    <property type="term" value="P:positive regulation of endoplasmic reticulum tubular network organization"/>
    <property type="evidence" value="ECO:0007669"/>
    <property type="project" value="UniProtKB-UniRule"/>
</dbReference>
<comment type="domain">
    <text evidence="1">The C4-type zinc finger motif is necessary both for its ER three-way tubular junction localization and formation.</text>
</comment>
<comment type="subcellular location">
    <subcellularLocation>
        <location evidence="1">Endoplasmic reticulum membrane</location>
        <topology evidence="1">Multi-pass membrane protein</topology>
    </subcellularLocation>
</comment>
<protein>
    <recommendedName>
        <fullName evidence="1">Endoplasmic reticulum junction formation protein lunapark</fullName>
    </recommendedName>
</protein>
<comment type="similarity">
    <text evidence="1">Belongs to the lunapark family.</text>
</comment>
<dbReference type="Pfam" id="PF10058">
    <property type="entry name" value="Zn_ribbon_10"/>
    <property type="match status" value="1"/>
</dbReference>
<keyword evidence="1" id="KW-0472">Membrane</keyword>
<keyword evidence="1" id="KW-0863">Zinc-finger</keyword>
<feature type="compositionally biased region" description="Polar residues" evidence="2">
    <location>
        <begin position="1"/>
        <end position="10"/>
    </location>
</feature>
<feature type="compositionally biased region" description="Basic residues" evidence="2">
    <location>
        <begin position="472"/>
        <end position="481"/>
    </location>
</feature>
<feature type="region of interest" description="Disordered" evidence="2">
    <location>
        <begin position="226"/>
        <end position="280"/>
    </location>
</feature>
<keyword evidence="1" id="KW-1133">Transmembrane helix</keyword>
<dbReference type="RefSeq" id="XP_012186469.1">
    <property type="nucleotide sequence ID" value="XM_012331079.1"/>
</dbReference>
<comment type="function">
    <text evidence="1">Plays a role in determining ER morphology.</text>
</comment>
<dbReference type="EMBL" id="DF238770">
    <property type="protein sequence ID" value="GAC92882.1"/>
    <property type="molecule type" value="Genomic_DNA"/>
</dbReference>
<feature type="region of interest" description="Disordered" evidence="2">
    <location>
        <begin position="1"/>
        <end position="28"/>
    </location>
</feature>
<dbReference type="PANTHER" id="PTHR22166:SF12">
    <property type="entry name" value="ENDOPLASMIC RETICULUM JUNCTION FORMATION PROTEIN LUNAPARK"/>
    <property type="match status" value="1"/>
</dbReference>
<dbReference type="PANTHER" id="PTHR22166">
    <property type="entry name" value="ENDOPLASMIC RETICULUM JUNCTION FORMATION PROTEIN LUNAPARK"/>
    <property type="match status" value="1"/>
</dbReference>
<feature type="compositionally biased region" description="Low complexity" evidence="2">
    <location>
        <begin position="234"/>
        <end position="261"/>
    </location>
</feature>
<keyword evidence="5" id="KW-1185">Reference proteome</keyword>
<dbReference type="STRING" id="1305764.R9NWN5"/>
<dbReference type="AlphaFoldDB" id="R9NWN5"/>
<dbReference type="HOGENOM" id="CLU_043850_1_0_1"/>
<name>R9NWN5_PSEHS</name>
<dbReference type="Proteomes" id="UP000014071">
    <property type="component" value="Unassembled WGS sequence"/>
</dbReference>
<reference evidence="5" key="1">
    <citation type="journal article" date="2013" name="Genome Announc.">
        <title>Draft genome sequence of the basidiomycetous yeast-like fungus Pseudozyma hubeiensis SY62, which produces an abundant amount of the biosurfactant mannosylerythritol lipids.</title>
        <authorList>
            <person name="Konishi M."/>
            <person name="Hatada Y."/>
            <person name="Horiuchi J."/>
        </authorList>
    </citation>
    <scope>NUCLEOTIDE SEQUENCE [LARGE SCALE GENOMIC DNA]</scope>
    <source>
        <strain evidence="5">SY62</strain>
    </source>
</reference>
<evidence type="ECO:0000259" key="3">
    <source>
        <dbReference type="Pfam" id="PF10058"/>
    </source>
</evidence>
<dbReference type="InterPro" id="IPR019273">
    <property type="entry name" value="Lunapark_Znf"/>
</dbReference>